<dbReference type="RefSeq" id="WP_186851880.1">
    <property type="nucleotide sequence ID" value="NZ_JACOPO010000001.1"/>
</dbReference>
<proteinExistence type="predicted"/>
<protein>
    <recommendedName>
        <fullName evidence="2">SGNH hydrolase-type esterase domain-containing protein</fullName>
    </recommendedName>
</protein>
<name>A0A8J6J6F1_9FIRM</name>
<dbReference type="InterPro" id="IPR013830">
    <property type="entry name" value="SGNH_hydro"/>
</dbReference>
<evidence type="ECO:0000256" key="1">
    <source>
        <dbReference type="SAM" id="MobiDB-lite"/>
    </source>
</evidence>
<comment type="caution">
    <text evidence="3">The sequence shown here is derived from an EMBL/GenBank/DDBJ whole genome shotgun (WGS) entry which is preliminary data.</text>
</comment>
<keyword evidence="4" id="KW-1185">Reference proteome</keyword>
<evidence type="ECO:0000313" key="3">
    <source>
        <dbReference type="EMBL" id="MBC5721395.1"/>
    </source>
</evidence>
<evidence type="ECO:0000259" key="2">
    <source>
        <dbReference type="Pfam" id="PF13472"/>
    </source>
</evidence>
<evidence type="ECO:0000313" key="4">
    <source>
        <dbReference type="Proteomes" id="UP000628736"/>
    </source>
</evidence>
<dbReference type="EMBL" id="JACOPO010000001">
    <property type="protein sequence ID" value="MBC5721395.1"/>
    <property type="molecule type" value="Genomic_DNA"/>
</dbReference>
<feature type="region of interest" description="Disordered" evidence="1">
    <location>
        <begin position="37"/>
        <end position="117"/>
    </location>
</feature>
<organism evidence="3 4">
    <name type="scientific">Flintibacter hominis</name>
    <dbReference type="NCBI Taxonomy" id="2763048"/>
    <lineage>
        <taxon>Bacteria</taxon>
        <taxon>Bacillati</taxon>
        <taxon>Bacillota</taxon>
        <taxon>Clostridia</taxon>
        <taxon>Eubacteriales</taxon>
        <taxon>Flintibacter</taxon>
    </lineage>
</organism>
<sequence length="315" mass="34370">MYRGRRKYRTYWTIFLILAAAVVLALAVGMGLSAPKDTGGDASGGRNDTSTQPGTGSGSGAASEVDDSSAIPPDSSNPSGDLTEEPDQPEEKDEPEAGYDFSQPAPQSDPVDNSYFDDAAFVGDSRTDGFMIYSGIGTGKNLTSNGLSIFKLGEKKALTINGEKYTLLEALALEQYGKVYLSLGVNELGYFNDQGFYDSYCSAIDEIRTLQPNAVIYIQGLIPLNEGVIAQTGGRDYLTNEHLRVYNDLMKKAAEEKQVVFLDLYSEFVDENGELPADASKDGIHLSKAYCQKWLAYLQTHTVDYDTLYPKEEAR</sequence>
<dbReference type="AlphaFoldDB" id="A0A8J6J6F1"/>
<dbReference type="InterPro" id="IPR036514">
    <property type="entry name" value="SGNH_hydro_sf"/>
</dbReference>
<feature type="domain" description="SGNH hydrolase-type esterase" evidence="2">
    <location>
        <begin position="121"/>
        <end position="289"/>
    </location>
</feature>
<dbReference type="Pfam" id="PF13472">
    <property type="entry name" value="Lipase_GDSL_2"/>
    <property type="match status" value="1"/>
</dbReference>
<dbReference type="Gene3D" id="3.40.50.1110">
    <property type="entry name" value="SGNH hydrolase"/>
    <property type="match status" value="1"/>
</dbReference>
<accession>A0A8J6J6F1</accession>
<reference evidence="3" key="1">
    <citation type="submission" date="2020-08" db="EMBL/GenBank/DDBJ databases">
        <title>Genome public.</title>
        <authorList>
            <person name="Liu C."/>
            <person name="Sun Q."/>
        </authorList>
    </citation>
    <scope>NUCLEOTIDE SEQUENCE</scope>
    <source>
        <strain evidence="3">NSJ-23</strain>
    </source>
</reference>
<dbReference type="SUPFAM" id="SSF52266">
    <property type="entry name" value="SGNH hydrolase"/>
    <property type="match status" value="1"/>
</dbReference>
<dbReference type="Proteomes" id="UP000628736">
    <property type="component" value="Unassembled WGS sequence"/>
</dbReference>
<gene>
    <name evidence="3" type="ORF">H8S11_00960</name>
</gene>
<feature type="compositionally biased region" description="Acidic residues" evidence="1">
    <location>
        <begin position="82"/>
        <end position="97"/>
    </location>
</feature>